<feature type="chain" id="PRO_5020041824" description="Secreted protein" evidence="2">
    <location>
        <begin position="22"/>
        <end position="127"/>
    </location>
</feature>
<accession>A0A4C1ZIB2</accession>
<proteinExistence type="predicted"/>
<evidence type="ECO:0000313" key="4">
    <source>
        <dbReference type="Proteomes" id="UP000299102"/>
    </source>
</evidence>
<dbReference type="EMBL" id="BGZK01001784">
    <property type="protein sequence ID" value="GBP86285.1"/>
    <property type="molecule type" value="Genomic_DNA"/>
</dbReference>
<evidence type="ECO:0000313" key="3">
    <source>
        <dbReference type="EMBL" id="GBP86285.1"/>
    </source>
</evidence>
<dbReference type="AlphaFoldDB" id="A0A4C1ZIB2"/>
<keyword evidence="4" id="KW-1185">Reference proteome</keyword>
<feature type="signal peptide" evidence="2">
    <location>
        <begin position="1"/>
        <end position="21"/>
    </location>
</feature>
<name>A0A4C1ZIB2_EUMVA</name>
<protein>
    <recommendedName>
        <fullName evidence="5">Secreted protein</fullName>
    </recommendedName>
</protein>
<organism evidence="3 4">
    <name type="scientific">Eumeta variegata</name>
    <name type="common">Bagworm moth</name>
    <name type="synonym">Eumeta japonica</name>
    <dbReference type="NCBI Taxonomy" id="151549"/>
    <lineage>
        <taxon>Eukaryota</taxon>
        <taxon>Metazoa</taxon>
        <taxon>Ecdysozoa</taxon>
        <taxon>Arthropoda</taxon>
        <taxon>Hexapoda</taxon>
        <taxon>Insecta</taxon>
        <taxon>Pterygota</taxon>
        <taxon>Neoptera</taxon>
        <taxon>Endopterygota</taxon>
        <taxon>Lepidoptera</taxon>
        <taxon>Glossata</taxon>
        <taxon>Ditrysia</taxon>
        <taxon>Tineoidea</taxon>
        <taxon>Psychidae</taxon>
        <taxon>Oiketicinae</taxon>
        <taxon>Eumeta</taxon>
    </lineage>
</organism>
<evidence type="ECO:0008006" key="5">
    <source>
        <dbReference type="Google" id="ProtNLM"/>
    </source>
</evidence>
<dbReference type="Proteomes" id="UP000299102">
    <property type="component" value="Unassembled WGS sequence"/>
</dbReference>
<evidence type="ECO:0000256" key="1">
    <source>
        <dbReference type="SAM" id="MobiDB-lite"/>
    </source>
</evidence>
<feature type="region of interest" description="Disordered" evidence="1">
    <location>
        <begin position="25"/>
        <end position="73"/>
    </location>
</feature>
<gene>
    <name evidence="3" type="ORF">EVAR_91689_1</name>
</gene>
<reference evidence="3 4" key="1">
    <citation type="journal article" date="2019" name="Commun. Biol.">
        <title>The bagworm genome reveals a unique fibroin gene that provides high tensile strength.</title>
        <authorList>
            <person name="Kono N."/>
            <person name="Nakamura H."/>
            <person name="Ohtoshi R."/>
            <person name="Tomita M."/>
            <person name="Numata K."/>
            <person name="Arakawa K."/>
        </authorList>
    </citation>
    <scope>NUCLEOTIDE SEQUENCE [LARGE SCALE GENOMIC DNA]</scope>
</reference>
<sequence length="127" mass="13745">MTGFICVCGCYVLVSVAGVAAAGVEPPASARASSRMRKNRQVNGAPGMRIGTRRGDGGGQKRSRPRTSPAAQQLRLASRAAFRSIRFKLRTQPTAARRTSMDRRPQVKAARIADPLRVDLTEHATDR</sequence>
<evidence type="ECO:0000256" key="2">
    <source>
        <dbReference type="SAM" id="SignalP"/>
    </source>
</evidence>
<comment type="caution">
    <text evidence="3">The sequence shown here is derived from an EMBL/GenBank/DDBJ whole genome shotgun (WGS) entry which is preliminary data.</text>
</comment>
<keyword evidence="2" id="KW-0732">Signal</keyword>